<accession>T0YA01</accession>
<name>T0YA01_9ZZZZ</name>
<reference evidence="1" key="1">
    <citation type="submission" date="2013-08" db="EMBL/GenBank/DDBJ databases">
        <authorList>
            <person name="Mendez C."/>
            <person name="Richter M."/>
            <person name="Ferrer M."/>
            <person name="Sanchez J."/>
        </authorList>
    </citation>
    <scope>NUCLEOTIDE SEQUENCE</scope>
</reference>
<comment type="caution">
    <text evidence="1">The sequence shown here is derived from an EMBL/GenBank/DDBJ whole genome shotgun (WGS) entry which is preliminary data.</text>
</comment>
<dbReference type="AlphaFoldDB" id="T0YA01"/>
<reference evidence="1" key="2">
    <citation type="journal article" date="2014" name="ISME J.">
        <title>Microbial stratification in low pH oxic and suboxic macroscopic growths along an acid mine drainage.</title>
        <authorList>
            <person name="Mendez-Garcia C."/>
            <person name="Mesa V."/>
            <person name="Sprenger R.R."/>
            <person name="Richter M."/>
            <person name="Diez M.S."/>
            <person name="Solano J."/>
            <person name="Bargiela R."/>
            <person name="Golyshina O.V."/>
            <person name="Manteca A."/>
            <person name="Ramos J.L."/>
            <person name="Gallego J.R."/>
            <person name="Llorente I."/>
            <person name="Martins Dos Santos V.A."/>
            <person name="Jensen O.N."/>
            <person name="Pelaez A.I."/>
            <person name="Sanchez J."/>
            <person name="Ferrer M."/>
        </authorList>
    </citation>
    <scope>NUCLEOTIDE SEQUENCE</scope>
</reference>
<sequence>MNLFDVVNTYVPKRQGLSLGLEFFLTTAHKLLDNKPTSC</sequence>
<dbReference type="EMBL" id="AUZY01011946">
    <property type="protein sequence ID" value="EQD32016.1"/>
    <property type="molecule type" value="Genomic_DNA"/>
</dbReference>
<protein>
    <submittedName>
        <fullName evidence="1">Uncharacterized protein</fullName>
    </submittedName>
</protein>
<gene>
    <name evidence="1" type="ORF">B1B_17866</name>
</gene>
<proteinExistence type="predicted"/>
<organism evidence="1">
    <name type="scientific">mine drainage metagenome</name>
    <dbReference type="NCBI Taxonomy" id="410659"/>
    <lineage>
        <taxon>unclassified sequences</taxon>
        <taxon>metagenomes</taxon>
        <taxon>ecological metagenomes</taxon>
    </lineage>
</organism>
<evidence type="ECO:0000313" key="1">
    <source>
        <dbReference type="EMBL" id="EQD32016.1"/>
    </source>
</evidence>